<accession>A0A392TJL3</accession>
<organism evidence="1 2">
    <name type="scientific">Trifolium medium</name>
    <dbReference type="NCBI Taxonomy" id="97028"/>
    <lineage>
        <taxon>Eukaryota</taxon>
        <taxon>Viridiplantae</taxon>
        <taxon>Streptophyta</taxon>
        <taxon>Embryophyta</taxon>
        <taxon>Tracheophyta</taxon>
        <taxon>Spermatophyta</taxon>
        <taxon>Magnoliopsida</taxon>
        <taxon>eudicotyledons</taxon>
        <taxon>Gunneridae</taxon>
        <taxon>Pentapetalae</taxon>
        <taxon>rosids</taxon>
        <taxon>fabids</taxon>
        <taxon>Fabales</taxon>
        <taxon>Fabaceae</taxon>
        <taxon>Papilionoideae</taxon>
        <taxon>50 kb inversion clade</taxon>
        <taxon>NPAAA clade</taxon>
        <taxon>Hologalegina</taxon>
        <taxon>IRL clade</taxon>
        <taxon>Trifolieae</taxon>
        <taxon>Trifolium</taxon>
    </lineage>
</organism>
<sequence>EEDCAAIGAAVVGDEGSGR</sequence>
<evidence type="ECO:0000313" key="1">
    <source>
        <dbReference type="EMBL" id="MCI61168.1"/>
    </source>
</evidence>
<proteinExistence type="predicted"/>
<dbReference type="AlphaFoldDB" id="A0A392TJL3"/>
<protein>
    <submittedName>
        <fullName evidence="1">Uncharacterized protein</fullName>
    </submittedName>
</protein>
<reference evidence="1 2" key="1">
    <citation type="journal article" date="2018" name="Front. Plant Sci.">
        <title>Red Clover (Trifolium pratense) and Zigzag Clover (T. medium) - A Picture of Genomic Similarities and Differences.</title>
        <authorList>
            <person name="Dluhosova J."/>
            <person name="Istvanek J."/>
            <person name="Nedelnik J."/>
            <person name="Repkova J."/>
        </authorList>
    </citation>
    <scope>NUCLEOTIDE SEQUENCE [LARGE SCALE GENOMIC DNA]</scope>
    <source>
        <strain evidence="2">cv. 10/8</strain>
        <tissue evidence="1">Leaf</tissue>
    </source>
</reference>
<name>A0A392TJL3_9FABA</name>
<keyword evidence="2" id="KW-1185">Reference proteome</keyword>
<dbReference type="EMBL" id="LXQA010594791">
    <property type="protein sequence ID" value="MCI61168.1"/>
    <property type="molecule type" value="Genomic_DNA"/>
</dbReference>
<dbReference type="Proteomes" id="UP000265520">
    <property type="component" value="Unassembled WGS sequence"/>
</dbReference>
<comment type="caution">
    <text evidence="1">The sequence shown here is derived from an EMBL/GenBank/DDBJ whole genome shotgun (WGS) entry which is preliminary data.</text>
</comment>
<feature type="non-terminal residue" evidence="1">
    <location>
        <position position="1"/>
    </location>
</feature>
<evidence type="ECO:0000313" key="2">
    <source>
        <dbReference type="Proteomes" id="UP000265520"/>
    </source>
</evidence>